<organism evidence="5 6">
    <name type="scientific">Paenibacillus athensensis</name>
    <dbReference type="NCBI Taxonomy" id="1967502"/>
    <lineage>
        <taxon>Bacteria</taxon>
        <taxon>Bacillati</taxon>
        <taxon>Bacillota</taxon>
        <taxon>Bacilli</taxon>
        <taxon>Bacillales</taxon>
        <taxon>Paenibacillaceae</taxon>
        <taxon>Paenibacillus</taxon>
    </lineage>
</organism>
<keyword evidence="6" id="KW-1185">Reference proteome</keyword>
<dbReference type="GO" id="GO:0007165">
    <property type="term" value="P:signal transduction"/>
    <property type="evidence" value="ECO:0007669"/>
    <property type="project" value="UniProtKB-KW"/>
</dbReference>
<dbReference type="OrthoDB" id="2166737at2"/>
<keyword evidence="3" id="KW-0812">Transmembrane</keyword>
<feature type="transmembrane region" description="Helical" evidence="3">
    <location>
        <begin position="30"/>
        <end position="49"/>
    </location>
</feature>
<dbReference type="InterPro" id="IPR004089">
    <property type="entry name" value="MCPsignal_dom"/>
</dbReference>
<evidence type="ECO:0000313" key="6">
    <source>
        <dbReference type="Proteomes" id="UP000298246"/>
    </source>
</evidence>
<dbReference type="GO" id="GO:0016020">
    <property type="term" value="C:membrane"/>
    <property type="evidence" value="ECO:0007669"/>
    <property type="project" value="InterPro"/>
</dbReference>
<name>A0A4Y8Q8Y0_9BACL</name>
<evidence type="ECO:0000313" key="5">
    <source>
        <dbReference type="EMBL" id="TFE91021.1"/>
    </source>
</evidence>
<feature type="transmembrane region" description="Helical" evidence="3">
    <location>
        <begin position="127"/>
        <end position="145"/>
    </location>
</feature>
<keyword evidence="3" id="KW-1133">Transmembrane helix</keyword>
<reference evidence="5 6" key="1">
    <citation type="submission" date="2017-03" db="EMBL/GenBank/DDBJ databases">
        <title>Isolation of Levoglucosan Utilizing Bacteria.</title>
        <authorList>
            <person name="Arya A.S."/>
        </authorList>
    </citation>
    <scope>NUCLEOTIDE SEQUENCE [LARGE SCALE GENOMIC DNA]</scope>
    <source>
        <strain evidence="5 6">MEC069</strain>
    </source>
</reference>
<feature type="domain" description="Methyl-accepting transducer" evidence="4">
    <location>
        <begin position="222"/>
        <end position="458"/>
    </location>
</feature>
<keyword evidence="3" id="KW-0472">Membrane</keyword>
<dbReference type="EMBL" id="MYFO01000003">
    <property type="protein sequence ID" value="TFE91021.1"/>
    <property type="molecule type" value="Genomic_DNA"/>
</dbReference>
<dbReference type="Gene3D" id="1.10.287.950">
    <property type="entry name" value="Methyl-accepting chemotaxis protein"/>
    <property type="match status" value="1"/>
</dbReference>
<sequence length="506" mass="54783">MMKKIRLQPIVNEGDVTMSTSALLHQRNRLLSRIIWGMLVLGLAVDFLTGASSKSILILASFGGGIALIMSFLSIIRIWASYQMYLVGAAVTFLTTLLLYSGPVITTYFLVYVNLALMTLYNNHRPIVFAGILGAGLTAYLQFIAPELNVFGDNDPLTLYMFLVMVTFALAFSSRFSGKLLAEVRTKELAAEQARSRAENMLTQIADSVGVLTSLNGDLKTNVSQTAMISREVTSAFGEISQSAETQASSVSDISESIQSVEKVVQIVVESSAAMEQRSLASEQLTRHGDEQVSALTADMQQVQTIIQTTVALMDELGMQNERISGIVQTIHGISNQTNLLALNAAIEAARAGEHGRGFAVVSSEVRKLAESSQRSTEEITAILSTIQKKTEEVAAQVRLGNTAVDNSRAAAGRVETVIRDVTANIQEVRQRSVELAQATEKLQADYSRIGDEITTIAGITEENMASVEEITASLENQDSRITSIAGSYQELDTLIGHLKTVSEKA</sequence>
<keyword evidence="1 2" id="KW-0807">Transducer</keyword>
<evidence type="ECO:0000259" key="4">
    <source>
        <dbReference type="PROSITE" id="PS50111"/>
    </source>
</evidence>
<gene>
    <name evidence="5" type="ORF">B5M42_04160</name>
</gene>
<dbReference type="AlphaFoldDB" id="A0A4Y8Q8Y0"/>
<protein>
    <recommendedName>
        <fullName evidence="4">Methyl-accepting transducer domain-containing protein</fullName>
    </recommendedName>
</protein>
<evidence type="ECO:0000256" key="2">
    <source>
        <dbReference type="PROSITE-ProRule" id="PRU00284"/>
    </source>
</evidence>
<feature type="transmembrane region" description="Helical" evidence="3">
    <location>
        <begin position="157"/>
        <end position="177"/>
    </location>
</feature>
<dbReference type="PANTHER" id="PTHR32089">
    <property type="entry name" value="METHYL-ACCEPTING CHEMOTAXIS PROTEIN MCPB"/>
    <property type="match status" value="1"/>
</dbReference>
<feature type="transmembrane region" description="Helical" evidence="3">
    <location>
        <begin position="85"/>
        <end position="115"/>
    </location>
</feature>
<feature type="transmembrane region" description="Helical" evidence="3">
    <location>
        <begin position="56"/>
        <end position="79"/>
    </location>
</feature>
<proteinExistence type="predicted"/>
<accession>A0A4Y8Q8Y0</accession>
<dbReference type="SMART" id="SM00283">
    <property type="entry name" value="MA"/>
    <property type="match status" value="1"/>
</dbReference>
<comment type="caution">
    <text evidence="5">The sequence shown here is derived from an EMBL/GenBank/DDBJ whole genome shotgun (WGS) entry which is preliminary data.</text>
</comment>
<dbReference type="PANTHER" id="PTHR32089:SF112">
    <property type="entry name" value="LYSOZYME-LIKE PROTEIN-RELATED"/>
    <property type="match status" value="1"/>
</dbReference>
<dbReference type="PROSITE" id="PS50111">
    <property type="entry name" value="CHEMOTAXIS_TRANSDUC_2"/>
    <property type="match status" value="1"/>
</dbReference>
<evidence type="ECO:0000256" key="3">
    <source>
        <dbReference type="SAM" id="Phobius"/>
    </source>
</evidence>
<dbReference type="Proteomes" id="UP000298246">
    <property type="component" value="Unassembled WGS sequence"/>
</dbReference>
<dbReference type="Pfam" id="PF00015">
    <property type="entry name" value="MCPsignal"/>
    <property type="match status" value="1"/>
</dbReference>
<evidence type="ECO:0000256" key="1">
    <source>
        <dbReference type="ARBA" id="ARBA00023224"/>
    </source>
</evidence>
<dbReference type="SUPFAM" id="SSF58104">
    <property type="entry name" value="Methyl-accepting chemotaxis protein (MCP) signaling domain"/>
    <property type="match status" value="1"/>
</dbReference>